<keyword evidence="7" id="KW-0732">Signal</keyword>
<dbReference type="InterPro" id="IPR017853">
    <property type="entry name" value="GH"/>
</dbReference>
<evidence type="ECO:0000313" key="10">
    <source>
        <dbReference type="Proteomes" id="UP000188219"/>
    </source>
</evidence>
<dbReference type="PROSITE" id="PS51760">
    <property type="entry name" value="GH10_2"/>
    <property type="match status" value="1"/>
</dbReference>
<dbReference type="PROSITE" id="PS51318">
    <property type="entry name" value="TAT"/>
    <property type="match status" value="1"/>
</dbReference>
<dbReference type="InterPro" id="IPR001000">
    <property type="entry name" value="GH10_dom"/>
</dbReference>
<proteinExistence type="inferred from homology"/>
<evidence type="ECO:0000256" key="4">
    <source>
        <dbReference type="ARBA" id="ARBA00023326"/>
    </source>
</evidence>
<accession>A0A1Q2M2C6</accession>
<dbReference type="OrthoDB" id="9815836at2"/>
<keyword evidence="4 6" id="KW-0624">Polysaccharide degradation</keyword>
<gene>
    <name evidence="9" type="ORF">Mag101_03600</name>
</gene>
<dbReference type="AlphaFoldDB" id="A0A1Q2M2C6"/>
<evidence type="ECO:0000256" key="5">
    <source>
        <dbReference type="PROSITE-ProRule" id="PRU10061"/>
    </source>
</evidence>
<dbReference type="Proteomes" id="UP000188219">
    <property type="component" value="Chromosome"/>
</dbReference>
<feature type="signal peptide" evidence="7">
    <location>
        <begin position="1"/>
        <end position="25"/>
    </location>
</feature>
<dbReference type="GO" id="GO:0031176">
    <property type="term" value="F:endo-1,4-beta-xylanase activity"/>
    <property type="evidence" value="ECO:0007669"/>
    <property type="project" value="UniProtKB-EC"/>
</dbReference>
<evidence type="ECO:0000256" key="2">
    <source>
        <dbReference type="ARBA" id="ARBA00023277"/>
    </source>
</evidence>
<comment type="catalytic activity">
    <reaction evidence="6">
        <text>Endohydrolysis of (1-&gt;4)-beta-D-xylosidic linkages in xylans.</text>
        <dbReference type="EC" id="3.2.1.8"/>
    </reaction>
</comment>
<sequence>MKNYNRRAFLSSSAALMALAGAAFAGATLGSRSANNLRDLFASDFRVGTALSNRSLSGSSPELVSLVQKEFSAITAENAMKWELLRPTLTEWDWQKADRLVQTGEAAGMQVIGHVLVWHSQVPDAVFRDASGAPLTASATLARMSEHIQHVMDRYKGRVQVWDVVNEAVDEGNVWRKSHWHTLTDGAYFPRAFEVAHEADPAAHLLYNDYSMHIPEKRDFILQQLTRFRRQGVPIHGVGMQAHVHLEDPSIAELERSIQAYARAGLRVHITELDVDVLPKAYEYMGAEISKSFAYSDALNPFADGLPQKVADQLARRYEQLFRLFLKYRDDIERVSMWGTVDGESWKNDWPVRGRTNYPLLFNRDGERKSAYHAVANLKRSQA</sequence>
<comment type="similarity">
    <text evidence="6">Belongs to the glycosyl hydrolase 10 (cellulase F) family.</text>
</comment>
<dbReference type="SUPFAM" id="SSF51445">
    <property type="entry name" value="(Trans)glycosidases"/>
    <property type="match status" value="1"/>
</dbReference>
<keyword evidence="2 6" id="KW-0119">Carbohydrate metabolism</keyword>
<evidence type="ECO:0000259" key="8">
    <source>
        <dbReference type="PROSITE" id="PS51760"/>
    </source>
</evidence>
<keyword evidence="10" id="KW-1185">Reference proteome</keyword>
<dbReference type="EMBL" id="CP019650">
    <property type="protein sequence ID" value="AQQ66826.1"/>
    <property type="molecule type" value="Genomic_DNA"/>
</dbReference>
<evidence type="ECO:0000256" key="7">
    <source>
        <dbReference type="SAM" id="SignalP"/>
    </source>
</evidence>
<organism evidence="9 10">
    <name type="scientific">Microbulbifer agarilyticus</name>
    <dbReference type="NCBI Taxonomy" id="260552"/>
    <lineage>
        <taxon>Bacteria</taxon>
        <taxon>Pseudomonadati</taxon>
        <taxon>Pseudomonadota</taxon>
        <taxon>Gammaproteobacteria</taxon>
        <taxon>Cellvibrionales</taxon>
        <taxon>Microbulbiferaceae</taxon>
        <taxon>Microbulbifer</taxon>
    </lineage>
</organism>
<evidence type="ECO:0000256" key="6">
    <source>
        <dbReference type="RuleBase" id="RU361174"/>
    </source>
</evidence>
<dbReference type="RefSeq" id="WP_077400910.1">
    <property type="nucleotide sequence ID" value="NZ_CP019650.1"/>
</dbReference>
<dbReference type="InterPro" id="IPR006311">
    <property type="entry name" value="TAT_signal"/>
</dbReference>
<dbReference type="InterPro" id="IPR044846">
    <property type="entry name" value="GH10"/>
</dbReference>
<dbReference type="PRINTS" id="PR00134">
    <property type="entry name" value="GLHYDRLASE10"/>
</dbReference>
<dbReference type="EC" id="3.2.1.8" evidence="6"/>
<dbReference type="Gene3D" id="3.20.20.80">
    <property type="entry name" value="Glycosidases"/>
    <property type="match status" value="1"/>
</dbReference>
<dbReference type="SMART" id="SM00633">
    <property type="entry name" value="Glyco_10"/>
    <property type="match status" value="1"/>
</dbReference>
<feature type="chain" id="PRO_5012930414" description="Beta-xylanase" evidence="7">
    <location>
        <begin position="26"/>
        <end position="383"/>
    </location>
</feature>
<dbReference type="Pfam" id="PF00331">
    <property type="entry name" value="Glyco_hydro_10"/>
    <property type="match status" value="1"/>
</dbReference>
<dbReference type="PANTHER" id="PTHR31490">
    <property type="entry name" value="GLYCOSYL HYDROLASE"/>
    <property type="match status" value="1"/>
</dbReference>
<feature type="active site" description="Nucleophile" evidence="5">
    <location>
        <position position="272"/>
    </location>
</feature>
<dbReference type="InterPro" id="IPR031158">
    <property type="entry name" value="GH10_AS"/>
</dbReference>
<dbReference type="PANTHER" id="PTHR31490:SF90">
    <property type="entry name" value="ENDO-1,4-BETA-XYLANASE A"/>
    <property type="match status" value="1"/>
</dbReference>
<name>A0A1Q2M2C6_9GAMM</name>
<dbReference type="PROSITE" id="PS00591">
    <property type="entry name" value="GH10_1"/>
    <property type="match status" value="1"/>
</dbReference>
<protein>
    <recommendedName>
        <fullName evidence="6">Beta-xylanase</fullName>
        <ecNumber evidence="6">3.2.1.8</ecNumber>
    </recommendedName>
</protein>
<feature type="domain" description="GH10" evidence="8">
    <location>
        <begin position="31"/>
        <end position="378"/>
    </location>
</feature>
<keyword evidence="3 6" id="KW-0326">Glycosidase</keyword>
<dbReference type="GO" id="GO:0045493">
    <property type="term" value="P:xylan catabolic process"/>
    <property type="evidence" value="ECO:0007669"/>
    <property type="project" value="UniProtKB-KW"/>
</dbReference>
<reference evidence="9" key="1">
    <citation type="submission" date="2017-02" db="EMBL/GenBank/DDBJ databases">
        <title>Genome of Microbulbifer agarilyticus GP101.</title>
        <authorList>
            <person name="Jung J."/>
            <person name="Bae S.S."/>
            <person name="Baek K."/>
        </authorList>
    </citation>
    <scope>NUCLEOTIDE SEQUENCE [LARGE SCALE GENOMIC DNA]</scope>
    <source>
        <strain evidence="9">GP101</strain>
    </source>
</reference>
<evidence type="ECO:0000256" key="1">
    <source>
        <dbReference type="ARBA" id="ARBA00022801"/>
    </source>
</evidence>
<evidence type="ECO:0000313" key="9">
    <source>
        <dbReference type="EMBL" id="AQQ66826.1"/>
    </source>
</evidence>
<dbReference type="STRING" id="260552.Mag101_03600"/>
<keyword evidence="1 6" id="KW-0378">Hydrolase</keyword>
<dbReference type="KEGG" id="maga:Mag101_03600"/>
<evidence type="ECO:0000256" key="3">
    <source>
        <dbReference type="ARBA" id="ARBA00023295"/>
    </source>
</evidence>